<keyword evidence="2 10" id="KW-0444">Lipid biosynthesis</keyword>
<dbReference type="UniPathway" id="UPA00085"/>
<keyword evidence="6 10" id="KW-0443">Lipid metabolism</keyword>
<evidence type="ECO:0000256" key="6">
    <source>
        <dbReference type="ARBA" id="ARBA00023098"/>
    </source>
</evidence>
<dbReference type="GO" id="GO:0043772">
    <property type="term" value="F:acyl-phosphate glycerol-3-phosphate acyltransferase activity"/>
    <property type="evidence" value="ECO:0007669"/>
    <property type="project" value="UniProtKB-UniRule"/>
</dbReference>
<comment type="similarity">
    <text evidence="10">Belongs to the PlsY family.</text>
</comment>
<dbReference type="SMART" id="SM01207">
    <property type="entry name" value="G3P_acyltransf"/>
    <property type="match status" value="1"/>
</dbReference>
<keyword evidence="9 10" id="KW-1208">Phospholipid metabolism</keyword>
<keyword evidence="8 10" id="KW-0594">Phospholipid biosynthesis</keyword>
<keyword evidence="1 10" id="KW-1003">Cell membrane</keyword>
<feature type="transmembrane region" description="Helical" evidence="10">
    <location>
        <begin position="5"/>
        <end position="30"/>
    </location>
</feature>
<dbReference type="NCBIfam" id="TIGR00023">
    <property type="entry name" value="glycerol-3-phosphate 1-O-acyltransferase PlsY"/>
    <property type="match status" value="1"/>
</dbReference>
<accession>A0A380LIM5</accession>
<keyword evidence="4 10" id="KW-0812">Transmembrane</keyword>
<comment type="pathway">
    <text evidence="10">Lipid metabolism; phospholipid metabolism.</text>
</comment>
<dbReference type="Proteomes" id="UP000255523">
    <property type="component" value="Unassembled WGS sequence"/>
</dbReference>
<proteinExistence type="inferred from homology"/>
<keyword evidence="11" id="KW-0012">Acyltransferase</keyword>
<dbReference type="GO" id="GO:0005886">
    <property type="term" value="C:plasma membrane"/>
    <property type="evidence" value="ECO:0007669"/>
    <property type="project" value="UniProtKB-SubCell"/>
</dbReference>
<keyword evidence="7 10" id="KW-0472">Membrane</keyword>
<dbReference type="PANTHER" id="PTHR30309:SF0">
    <property type="entry name" value="GLYCEROL-3-PHOSPHATE ACYLTRANSFERASE-RELATED"/>
    <property type="match status" value="1"/>
</dbReference>
<dbReference type="EMBL" id="UHFX01000003">
    <property type="protein sequence ID" value="SUO03754.1"/>
    <property type="molecule type" value="Genomic_DNA"/>
</dbReference>
<evidence type="ECO:0000256" key="1">
    <source>
        <dbReference type="ARBA" id="ARBA00022475"/>
    </source>
</evidence>
<feature type="transmembrane region" description="Helical" evidence="10">
    <location>
        <begin position="168"/>
        <end position="187"/>
    </location>
</feature>
<evidence type="ECO:0000256" key="5">
    <source>
        <dbReference type="ARBA" id="ARBA00022989"/>
    </source>
</evidence>
<dbReference type="EC" id="2.3.1.275" evidence="10"/>
<comment type="subcellular location">
    <subcellularLocation>
        <location evidence="10">Cell membrane</location>
        <topology evidence="10">Multi-pass membrane protein</topology>
    </subcellularLocation>
</comment>
<dbReference type="GO" id="GO:0008654">
    <property type="term" value="P:phospholipid biosynthetic process"/>
    <property type="evidence" value="ECO:0007669"/>
    <property type="project" value="UniProtKB-UniRule"/>
</dbReference>
<keyword evidence="5 10" id="KW-1133">Transmembrane helix</keyword>
<dbReference type="InterPro" id="IPR003811">
    <property type="entry name" value="G3P_acylTferase_PlsY"/>
</dbReference>
<evidence type="ECO:0000256" key="7">
    <source>
        <dbReference type="ARBA" id="ARBA00023136"/>
    </source>
</evidence>
<evidence type="ECO:0000256" key="9">
    <source>
        <dbReference type="ARBA" id="ARBA00023264"/>
    </source>
</evidence>
<evidence type="ECO:0000256" key="10">
    <source>
        <dbReference type="HAMAP-Rule" id="MF_01043"/>
    </source>
</evidence>
<evidence type="ECO:0000256" key="2">
    <source>
        <dbReference type="ARBA" id="ARBA00022516"/>
    </source>
</evidence>
<organism evidence="11 12">
    <name type="scientific">Faecalicoccus pleomorphus</name>
    <dbReference type="NCBI Taxonomy" id="1323"/>
    <lineage>
        <taxon>Bacteria</taxon>
        <taxon>Bacillati</taxon>
        <taxon>Bacillota</taxon>
        <taxon>Erysipelotrichia</taxon>
        <taxon>Erysipelotrichales</taxon>
        <taxon>Erysipelotrichaceae</taxon>
        <taxon>Faecalicoccus</taxon>
    </lineage>
</organism>
<keyword evidence="12" id="KW-1185">Reference proteome</keyword>
<comment type="catalytic activity">
    <reaction evidence="10">
        <text>an acyl phosphate + sn-glycerol 3-phosphate = a 1-acyl-sn-glycero-3-phosphate + phosphate</text>
        <dbReference type="Rhea" id="RHEA:34075"/>
        <dbReference type="ChEBI" id="CHEBI:43474"/>
        <dbReference type="ChEBI" id="CHEBI:57597"/>
        <dbReference type="ChEBI" id="CHEBI:57970"/>
        <dbReference type="ChEBI" id="CHEBI:59918"/>
        <dbReference type="EC" id="2.3.1.275"/>
    </reaction>
</comment>
<dbReference type="HAMAP" id="MF_01043">
    <property type="entry name" value="PlsY"/>
    <property type="match status" value="1"/>
</dbReference>
<evidence type="ECO:0000256" key="3">
    <source>
        <dbReference type="ARBA" id="ARBA00022679"/>
    </source>
</evidence>
<reference evidence="11 12" key="1">
    <citation type="submission" date="2018-06" db="EMBL/GenBank/DDBJ databases">
        <authorList>
            <consortium name="Pathogen Informatics"/>
            <person name="Doyle S."/>
        </authorList>
    </citation>
    <scope>NUCLEOTIDE SEQUENCE [LARGE SCALE GENOMIC DNA]</scope>
    <source>
        <strain evidence="11 12">NCTC11087</strain>
    </source>
</reference>
<evidence type="ECO:0000313" key="11">
    <source>
        <dbReference type="EMBL" id="SUO03754.1"/>
    </source>
</evidence>
<feature type="transmembrane region" description="Helical" evidence="10">
    <location>
        <begin position="137"/>
        <end position="162"/>
    </location>
</feature>
<protein>
    <recommendedName>
        <fullName evidence="10">Glycerol-3-phosphate acyltransferase</fullName>
    </recommendedName>
    <alternativeName>
        <fullName evidence="10">Acyl-PO4 G3P acyltransferase</fullName>
    </alternativeName>
    <alternativeName>
        <fullName evidence="10">Acyl-phosphate--glycerol-3-phosphate acyltransferase</fullName>
    </alternativeName>
    <alternativeName>
        <fullName evidence="10">G3P acyltransferase</fullName>
        <shortName evidence="10">GPAT</shortName>
        <ecNumber evidence="10">2.3.1.275</ecNumber>
    </alternativeName>
    <alternativeName>
        <fullName evidence="10">Lysophosphatidic acid synthase</fullName>
        <shortName evidence="10">LPA synthase</shortName>
    </alternativeName>
</protein>
<feature type="transmembrane region" description="Helical" evidence="10">
    <location>
        <begin position="50"/>
        <end position="69"/>
    </location>
</feature>
<dbReference type="GeneID" id="77461606"/>
<evidence type="ECO:0000256" key="8">
    <source>
        <dbReference type="ARBA" id="ARBA00023209"/>
    </source>
</evidence>
<dbReference type="OrthoDB" id="9777124at2"/>
<dbReference type="AlphaFoldDB" id="A0A380LIM5"/>
<keyword evidence="3 10" id="KW-0808">Transferase</keyword>
<comment type="function">
    <text evidence="10">Catalyzes the transfer of an acyl group from acyl-phosphate (acyl-PO(4)) to glycerol-3-phosphate (G3P) to form lysophosphatidic acid (LPA). This enzyme utilizes acyl-phosphate as fatty acyl donor, but not acyl-CoA or acyl-ACP.</text>
</comment>
<gene>
    <name evidence="10 11" type="primary">plsY</name>
    <name evidence="11" type="ORF">NCTC11087_00625</name>
</gene>
<evidence type="ECO:0000256" key="4">
    <source>
        <dbReference type="ARBA" id="ARBA00022692"/>
    </source>
</evidence>
<sequence length="207" mass="22783">MNFLYLILCILLGYLLGSIPFALVIGKVFYKTDIRQYGSGNLGGTNAGRVLGRNAGISVIACDILKVVLAMGLASLIDGSCSIWCGVACCIGHCYPIFAHFKGGKAVSTMFGFLVSLWFFTFHDISYALVPLGMFLIILFIFKYVSLASICASIASCMYISARVLSLALNPIFIVLASWIMMFLIIYRHRSNIQKIMNATENKISWL</sequence>
<dbReference type="PANTHER" id="PTHR30309">
    <property type="entry name" value="INNER MEMBRANE PROTEIN YGIH"/>
    <property type="match status" value="1"/>
</dbReference>
<name>A0A380LIM5_9FIRM</name>
<dbReference type="Pfam" id="PF02660">
    <property type="entry name" value="G3P_acyltransf"/>
    <property type="match status" value="1"/>
</dbReference>
<dbReference type="RefSeq" id="WP_022789128.1">
    <property type="nucleotide sequence ID" value="NZ_CAUWMU010000062.1"/>
</dbReference>
<evidence type="ECO:0000313" key="12">
    <source>
        <dbReference type="Proteomes" id="UP000255523"/>
    </source>
</evidence>
<comment type="subunit">
    <text evidence="10">Probably interacts with PlsX.</text>
</comment>